<feature type="transmembrane region" description="Helical" evidence="12">
    <location>
        <begin position="15"/>
        <end position="34"/>
    </location>
</feature>
<comment type="caution">
    <text evidence="13">The sequence shown here is derived from an EMBL/GenBank/DDBJ whole genome shotgun (WGS) entry which is preliminary data.</text>
</comment>
<accession>A0AAV7PYK0</accession>
<keyword evidence="14" id="KW-1185">Reference proteome</keyword>
<keyword evidence="8" id="KW-0496">Mitochondrion</keyword>
<dbReference type="PANTHER" id="PTHR14256:SF4">
    <property type="entry name" value="CYTOCHROME C OXIDASE SUBUNIT NDUFA4"/>
    <property type="match status" value="1"/>
</dbReference>
<reference evidence="13" key="1">
    <citation type="journal article" date="2022" name="bioRxiv">
        <title>Sequencing and chromosome-scale assembly of the giantPleurodeles waltlgenome.</title>
        <authorList>
            <person name="Brown T."/>
            <person name="Elewa A."/>
            <person name="Iarovenko S."/>
            <person name="Subramanian E."/>
            <person name="Araus A.J."/>
            <person name="Petzold A."/>
            <person name="Susuki M."/>
            <person name="Suzuki K.-i.T."/>
            <person name="Hayashi T."/>
            <person name="Toyoda A."/>
            <person name="Oliveira C."/>
            <person name="Osipova E."/>
            <person name="Leigh N.D."/>
            <person name="Simon A."/>
            <person name="Yun M.H."/>
        </authorList>
    </citation>
    <scope>NUCLEOTIDE SEQUENCE</scope>
    <source>
        <strain evidence="13">20211129_DDA</strain>
        <tissue evidence="13">Liver</tissue>
    </source>
</reference>
<dbReference type="Pfam" id="PF06522">
    <property type="entry name" value="B12D"/>
    <property type="match status" value="1"/>
</dbReference>
<evidence type="ECO:0000256" key="10">
    <source>
        <dbReference type="ARBA" id="ARBA00038186"/>
    </source>
</evidence>
<organism evidence="13 14">
    <name type="scientific">Pleurodeles waltl</name>
    <name type="common">Iberian ribbed newt</name>
    <dbReference type="NCBI Taxonomy" id="8319"/>
    <lineage>
        <taxon>Eukaryota</taxon>
        <taxon>Metazoa</taxon>
        <taxon>Chordata</taxon>
        <taxon>Craniata</taxon>
        <taxon>Vertebrata</taxon>
        <taxon>Euteleostomi</taxon>
        <taxon>Amphibia</taxon>
        <taxon>Batrachia</taxon>
        <taxon>Caudata</taxon>
        <taxon>Salamandroidea</taxon>
        <taxon>Salamandridae</taxon>
        <taxon>Pleurodelinae</taxon>
        <taxon>Pleurodeles</taxon>
    </lineage>
</organism>
<comment type="similarity">
    <text evidence="10">Belongs to the complex IV NDUFA4 subunit family.</text>
</comment>
<comment type="subcellular location">
    <subcellularLocation>
        <location evidence="1">Mitochondrion inner membrane</location>
        <topology evidence="1">Single-pass membrane protein</topology>
    </subcellularLocation>
</comment>
<keyword evidence="5" id="KW-0999">Mitochondrion inner membrane</keyword>
<dbReference type="AlphaFoldDB" id="A0AAV7PYK0"/>
<sequence length="82" mass="9576">MFRTMLNHAKKHPSLIPLFAFVGLGAVGSVMYALRVTMRSPDVCWDKKNNPEPWSKNSPNYQYKFYSETIDYKKLKKEGPDY</sequence>
<keyword evidence="2" id="KW-0813">Transport</keyword>
<evidence type="ECO:0000256" key="11">
    <source>
        <dbReference type="ARBA" id="ARBA00041121"/>
    </source>
</evidence>
<evidence type="ECO:0000256" key="9">
    <source>
        <dbReference type="ARBA" id="ARBA00023136"/>
    </source>
</evidence>
<dbReference type="InterPro" id="IPR010530">
    <property type="entry name" value="B12D"/>
</dbReference>
<name>A0AAV7PYK0_PLEWA</name>
<gene>
    <name evidence="13" type="ORF">NDU88_010385</name>
</gene>
<proteinExistence type="inferred from homology"/>
<evidence type="ECO:0000256" key="7">
    <source>
        <dbReference type="ARBA" id="ARBA00022989"/>
    </source>
</evidence>
<keyword evidence="4 12" id="KW-0812">Transmembrane</keyword>
<evidence type="ECO:0000256" key="4">
    <source>
        <dbReference type="ARBA" id="ARBA00022692"/>
    </source>
</evidence>
<keyword evidence="9 12" id="KW-0472">Membrane</keyword>
<evidence type="ECO:0000256" key="8">
    <source>
        <dbReference type="ARBA" id="ARBA00023128"/>
    </source>
</evidence>
<evidence type="ECO:0000256" key="5">
    <source>
        <dbReference type="ARBA" id="ARBA00022792"/>
    </source>
</evidence>
<evidence type="ECO:0000256" key="1">
    <source>
        <dbReference type="ARBA" id="ARBA00004434"/>
    </source>
</evidence>
<evidence type="ECO:0000256" key="6">
    <source>
        <dbReference type="ARBA" id="ARBA00022982"/>
    </source>
</evidence>
<keyword evidence="3" id="KW-0679">Respiratory chain</keyword>
<evidence type="ECO:0000313" key="13">
    <source>
        <dbReference type="EMBL" id="KAJ1132055.1"/>
    </source>
</evidence>
<evidence type="ECO:0000313" key="14">
    <source>
        <dbReference type="Proteomes" id="UP001066276"/>
    </source>
</evidence>
<keyword evidence="7 12" id="KW-1133">Transmembrane helix</keyword>
<evidence type="ECO:0000256" key="12">
    <source>
        <dbReference type="SAM" id="Phobius"/>
    </source>
</evidence>
<dbReference type="EMBL" id="JANPWB010000011">
    <property type="protein sequence ID" value="KAJ1132055.1"/>
    <property type="molecule type" value="Genomic_DNA"/>
</dbReference>
<evidence type="ECO:0000256" key="2">
    <source>
        <dbReference type="ARBA" id="ARBA00022448"/>
    </source>
</evidence>
<evidence type="ECO:0000256" key="3">
    <source>
        <dbReference type="ARBA" id="ARBA00022660"/>
    </source>
</evidence>
<dbReference type="GO" id="GO:0005743">
    <property type="term" value="C:mitochondrial inner membrane"/>
    <property type="evidence" value="ECO:0007669"/>
    <property type="project" value="UniProtKB-SubCell"/>
</dbReference>
<keyword evidence="6" id="KW-0249">Electron transport</keyword>
<protein>
    <recommendedName>
        <fullName evidence="11">Cytochrome c oxidase subunit NDUFA4</fullName>
    </recommendedName>
</protein>
<dbReference type="PANTHER" id="PTHR14256">
    <property type="entry name" value="NADH-UBIQUINONE OXIDOREDUCTASE MLRQ SUBUNIT"/>
    <property type="match status" value="1"/>
</dbReference>
<dbReference type="Proteomes" id="UP001066276">
    <property type="component" value="Chromosome 7"/>
</dbReference>